<keyword evidence="2" id="KW-1185">Reference proteome</keyword>
<reference evidence="1 2" key="1">
    <citation type="journal article" date="2012" name="Proc. Natl. Acad. Sci. U.S.A.">
        <title>Gain and loss of multiple functionally related, horizontally transferred genes in the reduced genomes of two microsporidian parasites.</title>
        <authorList>
            <person name="Pombert J.-F."/>
            <person name="Selman M."/>
            <person name="Burki F."/>
            <person name="Bardell F.T."/>
            <person name="Farinelli L."/>
            <person name="Solter L.F."/>
            <person name="Whitman D.W."/>
            <person name="Weiss L.M."/>
            <person name="Corradi N."/>
            <person name="Keeling P.J."/>
        </authorList>
    </citation>
    <scope>NUCLEOTIDE SEQUENCE [LARGE SCALE GENOMIC DNA]</scope>
    <source>
        <strain evidence="1 2">SJ-2008</strain>
    </source>
</reference>
<dbReference type="HOGENOM" id="CLU_2196939_0_0_1"/>
<dbReference type="KEGG" id="ero:EROM_080910"/>
<name>I7ANY6_ENCRO</name>
<organism evidence="1 2">
    <name type="scientific">Encephalitozoon romaleae (strain SJ-2008)</name>
    <name type="common">Microsporidian parasite</name>
    <dbReference type="NCBI Taxonomy" id="1178016"/>
    <lineage>
        <taxon>Eukaryota</taxon>
        <taxon>Fungi</taxon>
        <taxon>Fungi incertae sedis</taxon>
        <taxon>Microsporidia</taxon>
        <taxon>Unikaryonidae</taxon>
        <taxon>Encephalitozoon</taxon>
    </lineage>
</organism>
<dbReference type="RefSeq" id="XP_009265006.1">
    <property type="nucleotide sequence ID" value="XM_009266731.1"/>
</dbReference>
<dbReference type="VEuPathDB" id="MicrosporidiaDB:EROM_080910"/>
<evidence type="ECO:0000313" key="2">
    <source>
        <dbReference type="Proteomes" id="UP000010094"/>
    </source>
</evidence>
<dbReference type="EMBL" id="CP003525">
    <property type="protein sequence ID" value="AFN83509.1"/>
    <property type="molecule type" value="Genomic_DNA"/>
</dbReference>
<protein>
    <submittedName>
        <fullName evidence="1">cAMP-dependent protein kinase-like protein</fullName>
    </submittedName>
</protein>
<sequence length="108" mass="12393">MDRILNKKIILEGLKENKIFPFFKDEDYERILNSLSFVYYKKGSKVWVKDSEFLMSLFEGEIDDGEARRIKAKEVIRKGFTALSAIQGAHIPRECQGYGSHDSGESKG</sequence>
<evidence type="ECO:0000313" key="1">
    <source>
        <dbReference type="EMBL" id="AFN83509.1"/>
    </source>
</evidence>
<dbReference type="AlphaFoldDB" id="I7ANY6"/>
<accession>I7ANY6</accession>
<gene>
    <name evidence="1" type="ordered locus">EROM_080910</name>
</gene>
<proteinExistence type="predicted"/>
<dbReference type="Proteomes" id="UP000010094">
    <property type="component" value="Chromosome VIII"/>
</dbReference>
<dbReference type="GO" id="GO:0016301">
    <property type="term" value="F:kinase activity"/>
    <property type="evidence" value="ECO:0007669"/>
    <property type="project" value="UniProtKB-KW"/>
</dbReference>
<dbReference type="GeneID" id="20521826"/>